<sequence>MKPSTIATMSSATLALTYVQMRLWLASDWSEATWSWINARLSDGADPGLASDVELIAALICTLTVSLAVVLGARILLGGRQKK</sequence>
<gene>
    <name evidence="2" type="ORF">FHP91_17190</name>
</gene>
<accession>A0A557QID5</accession>
<protein>
    <submittedName>
        <fullName evidence="2">Uncharacterized protein</fullName>
    </submittedName>
</protein>
<dbReference type="AlphaFoldDB" id="A0A557QID5"/>
<evidence type="ECO:0000313" key="3">
    <source>
        <dbReference type="Proteomes" id="UP000319502"/>
    </source>
</evidence>
<feature type="transmembrane region" description="Helical" evidence="1">
    <location>
        <begin position="55"/>
        <end position="77"/>
    </location>
</feature>
<keyword evidence="3" id="KW-1185">Reference proteome</keyword>
<keyword evidence="1" id="KW-1133">Transmembrane helix</keyword>
<proteinExistence type="predicted"/>
<comment type="caution">
    <text evidence="2">The sequence shown here is derived from an EMBL/GenBank/DDBJ whole genome shotgun (WGS) entry which is preliminary data.</text>
</comment>
<dbReference type="EMBL" id="VMNK01000016">
    <property type="protein sequence ID" value="TVO52669.1"/>
    <property type="molecule type" value="Genomic_DNA"/>
</dbReference>
<dbReference type="Proteomes" id="UP000319502">
    <property type="component" value="Unassembled WGS sequence"/>
</dbReference>
<evidence type="ECO:0000313" key="2">
    <source>
        <dbReference type="EMBL" id="TVO52669.1"/>
    </source>
</evidence>
<name>A0A557QID5_9RHOO</name>
<keyword evidence="1" id="KW-0812">Transmembrane</keyword>
<dbReference type="RefSeq" id="WP_144310758.1">
    <property type="nucleotide sequence ID" value="NZ_VMNK01000016.1"/>
</dbReference>
<reference evidence="2 3" key="1">
    <citation type="submission" date="2019-07" db="EMBL/GenBank/DDBJ databases">
        <title>The pathways for chlorine oxyanion respiration interact through the shared metabolite chlorate.</title>
        <authorList>
            <person name="Barnum T.P."/>
            <person name="Cheng Y."/>
            <person name="Hill K.A."/>
            <person name="Lucas L.N."/>
            <person name="Carlson H.K."/>
            <person name="Coates J.D."/>
        </authorList>
    </citation>
    <scope>NUCLEOTIDE SEQUENCE [LARGE SCALE GENOMIC DNA]</scope>
    <source>
        <strain evidence="2 3">SFB-3</strain>
    </source>
</reference>
<evidence type="ECO:0000256" key="1">
    <source>
        <dbReference type="SAM" id="Phobius"/>
    </source>
</evidence>
<keyword evidence="1" id="KW-0472">Membrane</keyword>
<organism evidence="2 3">
    <name type="scientific">Denitromonas halophila</name>
    <dbReference type="NCBI Taxonomy" id="1629404"/>
    <lineage>
        <taxon>Bacteria</taxon>
        <taxon>Pseudomonadati</taxon>
        <taxon>Pseudomonadota</taxon>
        <taxon>Betaproteobacteria</taxon>
        <taxon>Rhodocyclales</taxon>
        <taxon>Zoogloeaceae</taxon>
        <taxon>Denitromonas</taxon>
    </lineage>
</organism>